<evidence type="ECO:0000313" key="2">
    <source>
        <dbReference type="Proteomes" id="UP001143910"/>
    </source>
</evidence>
<proteinExistence type="predicted"/>
<evidence type="ECO:0000313" key="1">
    <source>
        <dbReference type="EMBL" id="KAJ2970326.1"/>
    </source>
</evidence>
<name>A0ACC1MVD7_9HYPO</name>
<sequence>MCCGDATFASRDAKEDYLLPAKEASGPQNLPLDLARGTLATMSAFEAGPFGRECQVAHLVGRVVQHVFEPVSDVEFLARESVQLERTLVAFLPVLVAEELKYYVYCSALSMCLSSLIILYASRYKNVAAVIEQNPDRESSSLQYIATHMVAIANHLNRIARPEKHKMLMSPMFPYAIFQAIAIHRQLGHAGDQSDELVQRSAELMEILQCLSRRWQIAEIQVKYSFFLFLFLFLLLLLYFFFFYPIEAGWVPSLITLNMAIGRGCTADVEPDS</sequence>
<protein>
    <submittedName>
        <fullName evidence="1">Uncharacterized protein</fullName>
    </submittedName>
</protein>
<organism evidence="1 2">
    <name type="scientific">Zarea fungicola</name>
    <dbReference type="NCBI Taxonomy" id="93591"/>
    <lineage>
        <taxon>Eukaryota</taxon>
        <taxon>Fungi</taxon>
        <taxon>Dikarya</taxon>
        <taxon>Ascomycota</taxon>
        <taxon>Pezizomycotina</taxon>
        <taxon>Sordariomycetes</taxon>
        <taxon>Hypocreomycetidae</taxon>
        <taxon>Hypocreales</taxon>
        <taxon>Cordycipitaceae</taxon>
        <taxon>Zarea</taxon>
    </lineage>
</organism>
<dbReference type="EMBL" id="JANJQO010001558">
    <property type="protein sequence ID" value="KAJ2970326.1"/>
    <property type="molecule type" value="Genomic_DNA"/>
</dbReference>
<comment type="caution">
    <text evidence="1">The sequence shown here is derived from an EMBL/GenBank/DDBJ whole genome shotgun (WGS) entry which is preliminary data.</text>
</comment>
<keyword evidence="2" id="KW-1185">Reference proteome</keyword>
<accession>A0ACC1MVD7</accession>
<gene>
    <name evidence="1" type="ORF">NQ176_g8244</name>
</gene>
<dbReference type="Proteomes" id="UP001143910">
    <property type="component" value="Unassembled WGS sequence"/>
</dbReference>
<reference evidence="1" key="1">
    <citation type="submission" date="2022-08" db="EMBL/GenBank/DDBJ databases">
        <title>Genome Sequence of Lecanicillium fungicola.</title>
        <authorList>
            <person name="Buettner E."/>
        </authorList>
    </citation>
    <scope>NUCLEOTIDE SEQUENCE</scope>
    <source>
        <strain evidence="1">Babe33</strain>
    </source>
</reference>